<dbReference type="AlphaFoldDB" id="A0AAD5DN30"/>
<evidence type="ECO:0008006" key="3">
    <source>
        <dbReference type="Google" id="ProtNLM"/>
    </source>
</evidence>
<dbReference type="EMBL" id="JADXDR010000102">
    <property type="protein sequence ID" value="KAI7839363.1"/>
    <property type="molecule type" value="Genomic_DNA"/>
</dbReference>
<accession>A0AAD5DN30</accession>
<evidence type="ECO:0000313" key="1">
    <source>
        <dbReference type="EMBL" id="KAI7839363.1"/>
    </source>
</evidence>
<sequence>MICNRWLQAPSIADLPPELLRHVFAFVLPSTKPETLLDVAQQWLALQLTCKAWASALQAEPPIPLAVAASMPPPGSVRWLQRHAVVLHILAANRCSFDDFRGADPGSRMRDWVQRHCGLPHAEALWSPNEYGGPDAAHISCAMHYEHFIFPLLAGYTMVPHGGFKFLPVPAGAPLLALPECSNLEVRPCLAHGPIMPHLLAQTSAPATSYHCRPALRRRQDLHLQSPRMLNPYQPSFNSEVLSKLPRLRRLELVGFGPLYLDALPASLRTLRSFGGQVTEEMMLESGDGAEPFLLTLPDHCRMESAVIVAHFHGVIDLDFVEHFHDPCRIKALLPHMWRACRELELQAEYLLLAEVPADLEVFKVGYDPEVGYDEDASIDEEEVADVSELLSRLADGLGPATTLRRLAVNLDAHFVLPSGQLICAKQLLRPAGVAQAATAGLEVQQWEGSKTECVLLTPRR</sequence>
<dbReference type="Proteomes" id="UP001205105">
    <property type="component" value="Unassembled WGS sequence"/>
</dbReference>
<organism evidence="1 2">
    <name type="scientific">Chlorella ohadii</name>
    <dbReference type="NCBI Taxonomy" id="2649997"/>
    <lineage>
        <taxon>Eukaryota</taxon>
        <taxon>Viridiplantae</taxon>
        <taxon>Chlorophyta</taxon>
        <taxon>core chlorophytes</taxon>
        <taxon>Trebouxiophyceae</taxon>
        <taxon>Chlorellales</taxon>
        <taxon>Chlorellaceae</taxon>
        <taxon>Chlorella clade</taxon>
        <taxon>Chlorella</taxon>
    </lineage>
</organism>
<comment type="caution">
    <text evidence="1">The sequence shown here is derived from an EMBL/GenBank/DDBJ whole genome shotgun (WGS) entry which is preliminary data.</text>
</comment>
<protein>
    <recommendedName>
        <fullName evidence="3">F-box domain-containing protein</fullName>
    </recommendedName>
</protein>
<gene>
    <name evidence="1" type="ORF">COHA_006888</name>
</gene>
<proteinExistence type="predicted"/>
<keyword evidence="2" id="KW-1185">Reference proteome</keyword>
<reference evidence="1" key="1">
    <citation type="submission" date="2020-11" db="EMBL/GenBank/DDBJ databases">
        <title>Chlorella ohadii genome sequencing and assembly.</title>
        <authorList>
            <person name="Murik O."/>
            <person name="Treves H."/>
            <person name="Kedem I."/>
            <person name="Shotland Y."/>
            <person name="Kaplan A."/>
        </authorList>
    </citation>
    <scope>NUCLEOTIDE SEQUENCE</scope>
    <source>
        <strain evidence="1">1</strain>
    </source>
</reference>
<evidence type="ECO:0000313" key="2">
    <source>
        <dbReference type="Proteomes" id="UP001205105"/>
    </source>
</evidence>
<name>A0AAD5DN30_9CHLO</name>